<dbReference type="Proteomes" id="UP000230605">
    <property type="component" value="Chromosome 7"/>
</dbReference>
<proteinExistence type="inferred from homology"/>
<evidence type="ECO:0000313" key="16">
    <source>
        <dbReference type="Proteomes" id="UP000230605"/>
    </source>
</evidence>
<feature type="transmembrane region" description="Helical" evidence="12">
    <location>
        <begin position="428"/>
        <end position="446"/>
    </location>
</feature>
<dbReference type="GO" id="GO:0005774">
    <property type="term" value="C:vacuolar membrane"/>
    <property type="evidence" value="ECO:0007669"/>
    <property type="project" value="UniProtKB-SubCell"/>
</dbReference>
<evidence type="ECO:0000256" key="2">
    <source>
        <dbReference type="ARBA" id="ARBA00006978"/>
    </source>
</evidence>
<dbReference type="InterPro" id="IPR050495">
    <property type="entry name" value="ATG22/LtaA_families"/>
</dbReference>
<evidence type="ECO:0000256" key="4">
    <source>
        <dbReference type="ARBA" id="ARBA00022554"/>
    </source>
</evidence>
<organism evidence="14 16">
    <name type="scientific">Cercospora beticola</name>
    <name type="common">Sugarbeet leaf spot fungus</name>
    <dbReference type="NCBI Taxonomy" id="122368"/>
    <lineage>
        <taxon>Eukaryota</taxon>
        <taxon>Fungi</taxon>
        <taxon>Dikarya</taxon>
        <taxon>Ascomycota</taxon>
        <taxon>Pezizomycotina</taxon>
        <taxon>Dothideomycetes</taxon>
        <taxon>Dothideomycetidae</taxon>
        <taxon>Mycosphaerellales</taxon>
        <taxon>Mycosphaerellaceae</taxon>
        <taxon>Cercospora</taxon>
    </lineage>
</organism>
<keyword evidence="4 12" id="KW-0926">Vacuole</keyword>
<feature type="transmembrane region" description="Helical" evidence="12">
    <location>
        <begin position="294"/>
        <end position="316"/>
    </location>
</feature>
<keyword evidence="9 12" id="KW-0472">Membrane</keyword>
<evidence type="ECO:0000256" key="5">
    <source>
        <dbReference type="ARBA" id="ARBA00022692"/>
    </source>
</evidence>
<dbReference type="PANTHER" id="PTHR23519:SF3">
    <property type="entry name" value="AUTOPHAGY-RELATED PROTEIN 22-2"/>
    <property type="match status" value="1"/>
</dbReference>
<evidence type="ECO:0000256" key="7">
    <source>
        <dbReference type="ARBA" id="ARBA00022989"/>
    </source>
</evidence>
<keyword evidence="17" id="KW-1185">Reference proteome</keyword>
<comment type="function">
    <text evidence="11 12">Vacuolar effluxer which mediate the efflux of amino acids resulting from autophagic degradation. The release of autophagic amino acids allows the maintenance of protein synthesis and viability during nitrogen starvation.</text>
</comment>
<keyword evidence="5 12" id="KW-0812">Transmembrane</keyword>
<dbReference type="EMBL" id="CP134190">
    <property type="protein sequence ID" value="WPB06385.1"/>
    <property type="molecule type" value="Genomic_DNA"/>
</dbReference>
<feature type="transmembrane region" description="Helical" evidence="12">
    <location>
        <begin position="362"/>
        <end position="385"/>
    </location>
</feature>
<protein>
    <recommendedName>
        <fullName evidence="12">Autophagy-related protein</fullName>
    </recommendedName>
</protein>
<feature type="transmembrane region" description="Helical" evidence="12">
    <location>
        <begin position="500"/>
        <end position="523"/>
    </location>
</feature>
<dbReference type="PANTHER" id="PTHR23519">
    <property type="entry name" value="AUTOPHAGY-RELATED PROTEIN 22"/>
    <property type="match status" value="1"/>
</dbReference>
<feature type="transmembrane region" description="Helical" evidence="12">
    <location>
        <begin position="201"/>
        <end position="223"/>
    </location>
</feature>
<evidence type="ECO:0000256" key="10">
    <source>
        <dbReference type="ARBA" id="ARBA00023180"/>
    </source>
</evidence>
<dbReference type="InterPro" id="IPR024671">
    <property type="entry name" value="Atg22-like"/>
</dbReference>
<evidence type="ECO:0000256" key="3">
    <source>
        <dbReference type="ARBA" id="ARBA00022448"/>
    </source>
</evidence>
<evidence type="ECO:0000256" key="11">
    <source>
        <dbReference type="ARBA" id="ARBA00024801"/>
    </source>
</evidence>
<name>A0A2G5HIM2_CERBT</name>
<comment type="subcellular location">
    <subcellularLocation>
        <location evidence="1 12">Vacuole membrane</location>
        <topology evidence="1 12">Multi-pass membrane protein</topology>
    </subcellularLocation>
</comment>
<gene>
    <name evidence="14" type="ORF">CB0940_09303</name>
    <name evidence="15" type="ORF">RHO25_011042</name>
</gene>
<feature type="region of interest" description="Disordered" evidence="13">
    <location>
        <begin position="1"/>
        <end position="33"/>
    </location>
</feature>
<feature type="transmembrane region" description="Helical" evidence="12">
    <location>
        <begin position="397"/>
        <end position="416"/>
    </location>
</feature>
<evidence type="ECO:0000256" key="12">
    <source>
        <dbReference type="RuleBase" id="RU363073"/>
    </source>
</evidence>
<evidence type="ECO:0000313" key="17">
    <source>
        <dbReference type="Proteomes" id="UP001302367"/>
    </source>
</evidence>
<evidence type="ECO:0000256" key="6">
    <source>
        <dbReference type="ARBA" id="ARBA00022970"/>
    </source>
</evidence>
<dbReference type="GO" id="GO:0006914">
    <property type="term" value="P:autophagy"/>
    <property type="evidence" value="ECO:0007669"/>
    <property type="project" value="UniProtKB-KW"/>
</dbReference>
<dbReference type="InterPro" id="IPR044738">
    <property type="entry name" value="Atg22"/>
</dbReference>
<feature type="transmembrane region" description="Helical" evidence="12">
    <location>
        <begin position="529"/>
        <end position="550"/>
    </location>
</feature>
<comment type="similarity">
    <text evidence="2 12">Belongs to the ATG22 family.</text>
</comment>
<reference evidence="14 16" key="1">
    <citation type="submission" date="2015-10" db="EMBL/GenBank/DDBJ databases">
        <title>The cercosporin biosynthetic gene cluster was horizontally transferred to several fungal lineages and shown to be expanded in Cercospora beticola based on microsynteny with recipient genomes.</title>
        <authorList>
            <person name="De Jonge R."/>
            <person name="Ebert M.K."/>
            <person name="Suttle J.C."/>
            <person name="Jurick Ii W.M."/>
            <person name="Secor G.A."/>
            <person name="Thomma B.P."/>
            <person name="Van De Peer Y."/>
            <person name="Bolton M.D."/>
        </authorList>
    </citation>
    <scope>NUCLEOTIDE SEQUENCE [LARGE SCALE GENOMIC DNA]</scope>
    <source>
        <strain evidence="14 16">09-40</strain>
    </source>
</reference>
<keyword evidence="8 12" id="KW-0072">Autophagy</keyword>
<keyword evidence="10" id="KW-0325">Glycoprotein</keyword>
<keyword evidence="3 12" id="KW-0813">Transport</keyword>
<feature type="transmembrane region" description="Helical" evidence="12">
    <location>
        <begin position="170"/>
        <end position="195"/>
    </location>
</feature>
<feature type="compositionally biased region" description="Acidic residues" evidence="13">
    <location>
        <begin position="1"/>
        <end position="13"/>
    </location>
</feature>
<dbReference type="InterPro" id="IPR036259">
    <property type="entry name" value="MFS_trans_sf"/>
</dbReference>
<dbReference type="GO" id="GO:0032974">
    <property type="term" value="P:amino acid transmembrane export from vacuole"/>
    <property type="evidence" value="ECO:0007669"/>
    <property type="project" value="InterPro"/>
</dbReference>
<evidence type="ECO:0000256" key="9">
    <source>
        <dbReference type="ARBA" id="ARBA00023136"/>
    </source>
</evidence>
<evidence type="ECO:0000256" key="8">
    <source>
        <dbReference type="ARBA" id="ARBA00023006"/>
    </source>
</evidence>
<dbReference type="OrthoDB" id="192733at2759"/>
<reference evidence="15 17" key="2">
    <citation type="submission" date="2023-09" db="EMBL/GenBank/DDBJ databases">
        <title>Complete-Gapless Cercospora beticola genome.</title>
        <authorList>
            <person name="Wyatt N.A."/>
            <person name="Spanner R.E."/>
            <person name="Bolton M.D."/>
        </authorList>
    </citation>
    <scope>NUCLEOTIDE SEQUENCE [LARGE SCALE GENOMIC DNA]</scope>
    <source>
        <strain evidence="15">Cb09-40</strain>
    </source>
</reference>
<dbReference type="Proteomes" id="UP001302367">
    <property type="component" value="Chromosome 7"/>
</dbReference>
<dbReference type="EMBL" id="LKMD01000106">
    <property type="protein sequence ID" value="PIA92390.1"/>
    <property type="molecule type" value="Genomic_DNA"/>
</dbReference>
<evidence type="ECO:0000313" key="15">
    <source>
        <dbReference type="EMBL" id="WPB06385.1"/>
    </source>
</evidence>
<dbReference type="Gene3D" id="1.20.1250.20">
    <property type="entry name" value="MFS general substrate transporter like domains"/>
    <property type="match status" value="1"/>
</dbReference>
<keyword evidence="6 12" id="KW-0029">Amino-acid transport</keyword>
<accession>A0A2G5HIM2</accession>
<feature type="transmembrane region" description="Helical" evidence="12">
    <location>
        <begin position="466"/>
        <end position="488"/>
    </location>
</feature>
<dbReference type="Pfam" id="PF11700">
    <property type="entry name" value="ATG22"/>
    <property type="match status" value="1"/>
</dbReference>
<feature type="transmembrane region" description="Helical" evidence="12">
    <location>
        <begin position="138"/>
        <end position="158"/>
    </location>
</feature>
<dbReference type="CDD" id="cd17483">
    <property type="entry name" value="MFS_Atg22_like"/>
    <property type="match status" value="1"/>
</dbReference>
<keyword evidence="7 12" id="KW-1133">Transmembrane helix</keyword>
<dbReference type="SUPFAM" id="SSF103473">
    <property type="entry name" value="MFS general substrate transporter"/>
    <property type="match status" value="1"/>
</dbReference>
<evidence type="ECO:0000256" key="13">
    <source>
        <dbReference type="SAM" id="MobiDB-lite"/>
    </source>
</evidence>
<feature type="transmembrane region" description="Helical" evidence="12">
    <location>
        <begin position="261"/>
        <end position="282"/>
    </location>
</feature>
<evidence type="ECO:0000313" key="14">
    <source>
        <dbReference type="EMBL" id="PIA92390.1"/>
    </source>
</evidence>
<evidence type="ECO:0000256" key="1">
    <source>
        <dbReference type="ARBA" id="ARBA00004128"/>
    </source>
</evidence>
<sequence>MTLDDNYDDDEDAELHGGSATRAPRYEAEDVSPTSEKELRGWYSCGLAAEIFAVCGVGSFSPILLEQLAREAGVLRDDGKTPCVPQQQQDAAPVTRLASLAVRTVFETASSSLRRDADDAKSQCVVRPFGRDIATPSFAMYTFSLAVFTQALVLISFSPVADYGTYRKRLLLTFAFVGSGATMAMILVSPGIYLIGSLLTIVGVVCLGSTFVLLNSYLPLLAANHPQVRAKPREDTGVYLETKSSTSPALKLSTQISSRGVGLGYAAAVSTQVLSIGLLVLLKKAHFVAESTPLRFVLLFGGICWFTLTLPGATWLRNRPGPPLRAIEPWKSKLPVAIQHMTFAWKSVWTTVRTAAKLRQTWVFLIAWFLLSDAIATVSGTAILFARTELHMDTIPIALLSITSIGSGLAGAFAWPKISKRYGLETKQTIIACMLLMEIIPFYGMLGFVPFIKSLGFLGLQQIWEIYPLGFIHGFVMGGLSSYCRAFYGEIIPPGSEAAFYALYAITDKGSSAVGPAIVGVLIDNAGSIRPAFIFLAVLIALPIPLVYMVDMRKGREDAIALSQHAGYSGIEPIRMEEYDRVEEYDVGTGLLRRDEAEDVAR</sequence>
<dbReference type="AlphaFoldDB" id="A0A2G5HIM2"/>